<feature type="transmembrane region" description="Helical" evidence="10">
    <location>
        <begin position="365"/>
        <end position="387"/>
    </location>
</feature>
<keyword evidence="6 8" id="KW-0472">Membrane</keyword>
<evidence type="ECO:0000256" key="2">
    <source>
        <dbReference type="ARBA" id="ARBA00006574"/>
    </source>
</evidence>
<keyword evidence="8" id="KW-0112">Calmodulin-binding</keyword>
<comment type="subcellular location">
    <subcellularLocation>
        <location evidence="1 8">Membrane</location>
        <topology evidence="1 8">Multi-pass membrane protein</topology>
    </subcellularLocation>
</comment>
<dbReference type="GO" id="GO:0016020">
    <property type="term" value="C:membrane"/>
    <property type="evidence" value="ECO:0007669"/>
    <property type="project" value="UniProtKB-SubCell"/>
</dbReference>
<gene>
    <name evidence="8" type="primary">MLO</name>
    <name evidence="11" type="ORF">K2173_023618</name>
</gene>
<keyword evidence="7 8" id="KW-0568">Pathogenesis-related protein</keyword>
<evidence type="ECO:0000256" key="4">
    <source>
        <dbReference type="ARBA" id="ARBA00022821"/>
    </source>
</evidence>
<dbReference type="GO" id="GO:0005516">
    <property type="term" value="F:calmodulin binding"/>
    <property type="evidence" value="ECO:0007669"/>
    <property type="project" value="UniProtKB-KW"/>
</dbReference>
<feature type="transmembrane region" description="Helical" evidence="10">
    <location>
        <begin position="279"/>
        <end position="298"/>
    </location>
</feature>
<sequence>MAGGTEARSLEETPTWAVAAVCFVLVLISIIIEHIIHLIGKWLKKKRKRALNEALEKIKSELMLLGFISLLLTVGQGQISKICIPKSVGASWHPCSEKEEEELSGTDNSETRRRLLTVLASGGSVRRVLAAASDDKCAEQNKVPLVSSDGIHQLHIFIFVLAVSHVIYCVLTMALGRAKMRRWKAWEKETRSIEYQFSHDPERFRFARDTSFGRRHLSSWTKSPFLIWIVCFFRQFVRSVPKVDYLTLRHGFITAHLAPQGHTKFNFQKYINRSLEEDFKVVVGISPPIWFFTVLFLLFNTHGWYSYLWLPFIPLVVILLVGTKLQVIISKMAIRITERGEIVKGVPLVEPGDELFWFNSPRFTLYLINFVLFQNAFQIAFFAWSWWQFGLKSCFNDHVEGIVIRVSMGVLIQILCSYVTLPLYALVTQMGSSMKPTIFNDRVATALRNWHRNARRQIRENKDTGSVTPFSSRPTTPSHYASPVHLLKYYRGDVDSLLTSPERPTSSLEIEYFDTDSPSPSHHQNLYEGSSSHHQDYQQQDIEFGDIERNGNESGPSQVVPISTQYETNIVSKEFSFDRRKNM</sequence>
<dbReference type="Proteomes" id="UP001159364">
    <property type="component" value="Linkage Group LG04"/>
</dbReference>
<keyword evidence="5 8" id="KW-1133">Transmembrane helix</keyword>
<comment type="caution">
    <text evidence="11">The sequence shown here is derived from an EMBL/GenBank/DDBJ whole genome shotgun (WGS) entry which is preliminary data.</text>
</comment>
<keyword evidence="12" id="KW-1185">Reference proteome</keyword>
<evidence type="ECO:0000313" key="11">
    <source>
        <dbReference type="EMBL" id="KAJ8768714.1"/>
    </source>
</evidence>
<dbReference type="GO" id="GO:0006952">
    <property type="term" value="P:defense response"/>
    <property type="evidence" value="ECO:0007669"/>
    <property type="project" value="UniProtKB-KW"/>
</dbReference>
<dbReference type="Pfam" id="PF03094">
    <property type="entry name" value="Mlo"/>
    <property type="match status" value="1"/>
</dbReference>
<dbReference type="InterPro" id="IPR004326">
    <property type="entry name" value="Mlo"/>
</dbReference>
<reference evidence="11 12" key="1">
    <citation type="submission" date="2021-09" db="EMBL/GenBank/DDBJ databases">
        <title>Genomic insights and catalytic innovation underlie evolution of tropane alkaloids biosynthesis.</title>
        <authorList>
            <person name="Wang Y.-J."/>
            <person name="Tian T."/>
            <person name="Huang J.-P."/>
            <person name="Huang S.-X."/>
        </authorList>
    </citation>
    <scope>NUCLEOTIDE SEQUENCE [LARGE SCALE GENOMIC DNA]</scope>
    <source>
        <strain evidence="11">KIB-2018</strain>
        <tissue evidence="11">Leaf</tissue>
    </source>
</reference>
<evidence type="ECO:0000256" key="7">
    <source>
        <dbReference type="ARBA" id="ARBA00023265"/>
    </source>
</evidence>
<evidence type="ECO:0000256" key="8">
    <source>
        <dbReference type="RuleBase" id="RU280816"/>
    </source>
</evidence>
<proteinExistence type="inferred from homology"/>
<evidence type="ECO:0000313" key="12">
    <source>
        <dbReference type="Proteomes" id="UP001159364"/>
    </source>
</evidence>
<evidence type="ECO:0000256" key="5">
    <source>
        <dbReference type="ARBA" id="ARBA00022989"/>
    </source>
</evidence>
<feature type="transmembrane region" description="Helical" evidence="10">
    <location>
        <begin position="16"/>
        <end position="40"/>
    </location>
</feature>
<feature type="transmembrane region" description="Helical" evidence="10">
    <location>
        <begin position="402"/>
        <end position="427"/>
    </location>
</feature>
<keyword evidence="3 8" id="KW-0812">Transmembrane</keyword>
<feature type="transmembrane region" description="Helical" evidence="10">
    <location>
        <begin position="61"/>
        <end position="79"/>
    </location>
</feature>
<dbReference type="PANTHER" id="PTHR31942:SF34">
    <property type="entry name" value="MLO-LIKE PROTEIN"/>
    <property type="match status" value="1"/>
</dbReference>
<feature type="transmembrane region" description="Helical" evidence="10">
    <location>
        <begin position="154"/>
        <end position="175"/>
    </location>
</feature>
<feature type="transmembrane region" description="Helical" evidence="10">
    <location>
        <begin position="304"/>
        <end position="322"/>
    </location>
</feature>
<evidence type="ECO:0000256" key="9">
    <source>
        <dbReference type="SAM" id="MobiDB-lite"/>
    </source>
</evidence>
<protein>
    <recommendedName>
        <fullName evidence="8">MLO-like protein</fullName>
    </recommendedName>
</protein>
<dbReference type="PANTHER" id="PTHR31942">
    <property type="entry name" value="MLO-LIKE PROTEIN 1"/>
    <property type="match status" value="1"/>
</dbReference>
<comment type="function">
    <text evidence="8">May be involved in modulation of pathogen defense and leaf cell death.</text>
</comment>
<comment type="domain">
    <text evidence="8">The C-terminus contains a calmodulin-binding domain, which binds calmodulin in a calcium-dependent fashion.</text>
</comment>
<evidence type="ECO:0000256" key="10">
    <source>
        <dbReference type="SAM" id="Phobius"/>
    </source>
</evidence>
<comment type="similarity">
    <text evidence="2 8">Belongs to the MLO family.</text>
</comment>
<organism evidence="11 12">
    <name type="scientific">Erythroxylum novogranatense</name>
    <dbReference type="NCBI Taxonomy" id="1862640"/>
    <lineage>
        <taxon>Eukaryota</taxon>
        <taxon>Viridiplantae</taxon>
        <taxon>Streptophyta</taxon>
        <taxon>Embryophyta</taxon>
        <taxon>Tracheophyta</taxon>
        <taxon>Spermatophyta</taxon>
        <taxon>Magnoliopsida</taxon>
        <taxon>eudicotyledons</taxon>
        <taxon>Gunneridae</taxon>
        <taxon>Pentapetalae</taxon>
        <taxon>rosids</taxon>
        <taxon>fabids</taxon>
        <taxon>Malpighiales</taxon>
        <taxon>Erythroxylaceae</taxon>
        <taxon>Erythroxylum</taxon>
    </lineage>
</organism>
<name>A0AAV8TRH0_9ROSI</name>
<dbReference type="AlphaFoldDB" id="A0AAV8TRH0"/>
<feature type="compositionally biased region" description="Polar residues" evidence="9">
    <location>
        <begin position="516"/>
        <end position="529"/>
    </location>
</feature>
<evidence type="ECO:0000256" key="6">
    <source>
        <dbReference type="ARBA" id="ARBA00023136"/>
    </source>
</evidence>
<accession>A0AAV8TRH0</accession>
<evidence type="ECO:0000256" key="1">
    <source>
        <dbReference type="ARBA" id="ARBA00004141"/>
    </source>
</evidence>
<evidence type="ECO:0000256" key="3">
    <source>
        <dbReference type="ARBA" id="ARBA00022692"/>
    </source>
</evidence>
<dbReference type="EMBL" id="JAIWQS010000004">
    <property type="protein sequence ID" value="KAJ8768714.1"/>
    <property type="molecule type" value="Genomic_DNA"/>
</dbReference>
<keyword evidence="4 8" id="KW-0611">Plant defense</keyword>
<feature type="region of interest" description="Disordered" evidence="9">
    <location>
        <begin position="513"/>
        <end position="537"/>
    </location>
</feature>